<dbReference type="OrthoDB" id="127243at2759"/>
<comment type="caution">
    <text evidence="1">The sequence shown here is derived from an EMBL/GenBank/DDBJ whole genome shotgun (WGS) entry which is preliminary data.</text>
</comment>
<organism evidence="1 2">
    <name type="scientific">Phytophthora megakarya</name>
    <dbReference type="NCBI Taxonomy" id="4795"/>
    <lineage>
        <taxon>Eukaryota</taxon>
        <taxon>Sar</taxon>
        <taxon>Stramenopiles</taxon>
        <taxon>Oomycota</taxon>
        <taxon>Peronosporomycetes</taxon>
        <taxon>Peronosporales</taxon>
        <taxon>Peronosporaceae</taxon>
        <taxon>Phytophthora</taxon>
    </lineage>
</organism>
<gene>
    <name evidence="1" type="ORF">PHMEG_0008602</name>
</gene>
<evidence type="ECO:0000313" key="1">
    <source>
        <dbReference type="EMBL" id="OWZ17462.1"/>
    </source>
</evidence>
<dbReference type="EMBL" id="NBNE01000750">
    <property type="protein sequence ID" value="OWZ17462.1"/>
    <property type="molecule type" value="Genomic_DNA"/>
</dbReference>
<accession>A0A225WIR3</accession>
<keyword evidence="2" id="KW-1185">Reference proteome</keyword>
<evidence type="ECO:0000313" key="2">
    <source>
        <dbReference type="Proteomes" id="UP000198211"/>
    </source>
</evidence>
<proteinExistence type="predicted"/>
<protein>
    <submittedName>
        <fullName evidence="1">Uncharacterized protein</fullName>
    </submittedName>
</protein>
<dbReference type="AlphaFoldDB" id="A0A225WIR3"/>
<dbReference type="STRING" id="4795.A0A225WIR3"/>
<dbReference type="Proteomes" id="UP000198211">
    <property type="component" value="Unassembled WGS sequence"/>
</dbReference>
<reference evidence="2" key="1">
    <citation type="submission" date="2017-03" db="EMBL/GenBank/DDBJ databases">
        <title>Phytopthora megakarya and P. palmivora, two closely related causual agents of cacao black pod achieved similar genome size and gene model numbers by different mechanisms.</title>
        <authorList>
            <person name="Ali S."/>
            <person name="Shao J."/>
            <person name="Larry D.J."/>
            <person name="Kronmiller B."/>
            <person name="Shen D."/>
            <person name="Strem M.D."/>
            <person name="Melnick R.L."/>
            <person name="Guiltinan M.J."/>
            <person name="Tyler B.M."/>
            <person name="Meinhardt L.W."/>
            <person name="Bailey B.A."/>
        </authorList>
    </citation>
    <scope>NUCLEOTIDE SEQUENCE [LARGE SCALE GENOMIC DNA]</scope>
    <source>
        <strain evidence="2">zdho120</strain>
    </source>
</reference>
<name>A0A225WIR3_9STRA</name>
<sequence length="257" mass="28364">MKFPTRQQLSVSLLETVYAEEMESMLATLKNKNSWLSSVMDGPIQIVRILLSEAATSDTRGEYLASSLSNVIGEVNDVIDKGAVCAVVSGKASNMRKPWVLLITLIPNLTYNGGAAHTMKLKDMFGIEYMVDVLKKAVTVSKLVCKRVPLWCQFRAKQRSHFGSATSFVKTRWYSAGNSVPSIVRNEEVLQDIFSNDMRYSDAAVKLLQVQNILATGSKFRTDAILVLRLTNPAGRVGEGRLLLVHGLSLLPTTQKP</sequence>